<keyword evidence="7 17" id="KW-0378">Hydrolase</keyword>
<dbReference type="EMBL" id="CP001826">
    <property type="protein sequence ID" value="ACZ43477.1"/>
    <property type="molecule type" value="Genomic_DNA"/>
</dbReference>
<dbReference type="CAZy" id="GH2">
    <property type="family name" value="Glycoside Hydrolase Family 2"/>
</dbReference>
<evidence type="ECO:0000313" key="18">
    <source>
        <dbReference type="Proteomes" id="UP000000323"/>
    </source>
</evidence>
<dbReference type="GO" id="GO:0005975">
    <property type="term" value="P:carbohydrate metabolic process"/>
    <property type="evidence" value="ECO:0007669"/>
    <property type="project" value="InterPro"/>
</dbReference>
<evidence type="ECO:0000256" key="6">
    <source>
        <dbReference type="ARBA" id="ARBA00022525"/>
    </source>
</evidence>
<accession>D1CIA6</accession>
<evidence type="ECO:0000259" key="16">
    <source>
        <dbReference type="Pfam" id="PF22666"/>
    </source>
</evidence>
<dbReference type="GO" id="GO:0006516">
    <property type="term" value="P:glycoprotein catabolic process"/>
    <property type="evidence" value="ECO:0007669"/>
    <property type="project" value="TreeGrafter"/>
</dbReference>
<dbReference type="InterPro" id="IPR050887">
    <property type="entry name" value="Beta-mannosidase_GH2"/>
</dbReference>
<feature type="domain" description="Beta-mannosidase Ig-fold" evidence="14">
    <location>
        <begin position="760"/>
        <end position="815"/>
    </location>
</feature>
<dbReference type="SUPFAM" id="SSF51445">
    <property type="entry name" value="(Trans)glycosidases"/>
    <property type="match status" value="1"/>
</dbReference>
<evidence type="ECO:0000259" key="13">
    <source>
        <dbReference type="Pfam" id="PF00703"/>
    </source>
</evidence>
<gene>
    <name evidence="17" type="ordered locus">Tter_2588</name>
</gene>
<dbReference type="Gene3D" id="2.60.120.260">
    <property type="entry name" value="Galactose-binding domain-like"/>
    <property type="match status" value="1"/>
</dbReference>
<dbReference type="HOGENOM" id="CLU_005015_1_1_0"/>
<dbReference type="InterPro" id="IPR013783">
    <property type="entry name" value="Ig-like_fold"/>
</dbReference>
<dbReference type="InterPro" id="IPR017853">
    <property type="entry name" value="GH"/>
</dbReference>
<keyword evidence="9" id="KW-0326">Glycosidase</keyword>
<evidence type="ECO:0000256" key="9">
    <source>
        <dbReference type="ARBA" id="ARBA00023295"/>
    </source>
</evidence>
<dbReference type="InterPro" id="IPR006102">
    <property type="entry name" value="Ig-like_GH2"/>
</dbReference>
<dbReference type="EC" id="3.2.1.25" evidence="5"/>
<evidence type="ECO:0000256" key="12">
    <source>
        <dbReference type="ARBA" id="ARBA00041614"/>
    </source>
</evidence>
<evidence type="ECO:0000259" key="15">
    <source>
        <dbReference type="Pfam" id="PF17786"/>
    </source>
</evidence>
<evidence type="ECO:0000256" key="7">
    <source>
        <dbReference type="ARBA" id="ARBA00022801"/>
    </source>
</evidence>
<dbReference type="InterPro" id="IPR036156">
    <property type="entry name" value="Beta-gal/glucu_dom_sf"/>
</dbReference>
<evidence type="ECO:0000256" key="11">
    <source>
        <dbReference type="ARBA" id="ARBA00041069"/>
    </source>
</evidence>
<dbReference type="KEGG" id="ttr:Tter_2588"/>
<dbReference type="InterPro" id="IPR008979">
    <property type="entry name" value="Galactose-bd-like_sf"/>
</dbReference>
<dbReference type="Gene3D" id="2.60.40.10">
    <property type="entry name" value="Immunoglobulins"/>
    <property type="match status" value="2"/>
</dbReference>
<dbReference type="Proteomes" id="UP000000323">
    <property type="component" value="Chromosome 2"/>
</dbReference>
<keyword evidence="8" id="KW-0325">Glycoprotein</keyword>
<evidence type="ECO:0000256" key="1">
    <source>
        <dbReference type="ARBA" id="ARBA00000829"/>
    </source>
</evidence>
<comment type="subunit">
    <text evidence="4">Homodimer.</text>
</comment>
<dbReference type="eggNOG" id="COG3250">
    <property type="taxonomic scope" value="Bacteria"/>
</dbReference>
<evidence type="ECO:0000256" key="8">
    <source>
        <dbReference type="ARBA" id="ARBA00023180"/>
    </source>
</evidence>
<dbReference type="InterPro" id="IPR041625">
    <property type="entry name" value="Beta-mannosidase_Ig"/>
</dbReference>
<dbReference type="GO" id="GO:0004567">
    <property type="term" value="F:beta-mannosidase activity"/>
    <property type="evidence" value="ECO:0007669"/>
    <property type="project" value="UniProtKB-EC"/>
</dbReference>
<sequence length="819" mass="93100">MIAQVLSDNWQLRQRSPRATLEEDLASHKGWIPATVPGYVHQDLMREGVIPDPFVGLAELEVQWVGDADWLYRCTFEVDDELLRMPYVDLCCDGLDTFATVWLNGQEVLHSDNQFVPHRAAVREILREGSNELWILFESPLRAGRRLQEQHGEMRAWNGDPSRVYVRKAGYHYGWDWGPTLLAIGPWREIRLEGYSARIDTVRILHEVAPDLSSAAVRLYLGLEGDLEGREVLVRLLDPEGHPAHTDLIVARNHIEHEFDLQFPHLWWPRGHGPQQLYTLQVSVREGEATLASRTLRTGFRRLRLLQEPVKGEEGSSFTFEINNVPLFCGGYNWIPADSFTTRVDRRRYERWLRLAAEGNATMLRVWGGGIYEADAFYELCDELGLLVWQDFMFACGMYPAHEEFLQSVRREAESAITRLHVHPSIVIWCGNNEDYQVAQSIGAYDPDISPEEARDTFPGRMIYERVLPEVCARLDPSRPYWPGSPYAGADPNDPTQGDRHVWEVWHGQLAPYQRYPSFRSRFVSEFGMQALPSRRTIEAFAPPSERYPESRTLDHHNKAQDGPRRIAVYLSDNLRAPCGLAEAVYATQLVQAEALAAGIRGWRREWRGRGRYGCSGALVWQLNDCWPVTSWAVADYYLRPKAAYYVVRRELAPITIGYSREGSRLQLWCSNLTGEPFSGQLEVTQWSLQGEKILQTSLEVNAPAYGSVELGEAHVHAFRTTVVGLRLLAGGSVIARAASWPEPLKYLHLPKGGLDVAVDGQRLRLRATRPLKGVLLEAEGDVTWSDNALDLLPEDEQVVVAEGLEGEIQVRYLGDTWN</sequence>
<evidence type="ECO:0000259" key="14">
    <source>
        <dbReference type="Pfam" id="PF17753"/>
    </source>
</evidence>
<comment type="catalytic activity">
    <reaction evidence="1">
        <text>Hydrolysis of terminal, non-reducing beta-D-mannose residues in beta-D-mannosides.</text>
        <dbReference type="EC" id="3.2.1.25"/>
    </reaction>
</comment>
<comment type="pathway">
    <text evidence="3">Glycan metabolism; N-glycan degradation.</text>
</comment>
<reference evidence="18" key="1">
    <citation type="journal article" date="2010" name="Stand. Genomic Sci.">
        <title>Complete genome sequence of 'Thermobaculum terrenum' type strain (YNP1).</title>
        <authorList>
            <person name="Kiss H."/>
            <person name="Cleland D."/>
            <person name="Lapidus A."/>
            <person name="Lucas S."/>
            <person name="Glavina Del Rio T."/>
            <person name="Nolan M."/>
            <person name="Tice H."/>
            <person name="Han C."/>
            <person name="Goodwin L."/>
            <person name="Pitluck S."/>
            <person name="Liolios K."/>
            <person name="Ivanova N."/>
            <person name="Mavromatis K."/>
            <person name="Ovchinnikova G."/>
            <person name="Pati A."/>
            <person name="Chen A."/>
            <person name="Palaniappan K."/>
            <person name="Land M."/>
            <person name="Hauser L."/>
            <person name="Chang Y."/>
            <person name="Jeffries C."/>
            <person name="Lu M."/>
            <person name="Brettin T."/>
            <person name="Detter J."/>
            <person name="Goker M."/>
            <person name="Tindall B."/>
            <person name="Beck B."/>
            <person name="McDermott T."/>
            <person name="Woyke T."/>
            <person name="Bristow J."/>
            <person name="Eisen J."/>
            <person name="Markowitz V."/>
            <person name="Hugenholtz P."/>
            <person name="Kyrpides N."/>
            <person name="Klenk H."/>
            <person name="Cheng J."/>
        </authorList>
    </citation>
    <scope>NUCLEOTIDE SEQUENCE [LARGE SCALE GENOMIC DNA]</scope>
    <source>
        <strain evidence="18">ATCC BAA-798 / YNP1</strain>
    </source>
</reference>
<comment type="similarity">
    <text evidence="10">Belongs to the glycosyl hydrolase 2 family. Beta-mannosidase B subfamily.</text>
</comment>
<evidence type="ECO:0000256" key="10">
    <source>
        <dbReference type="ARBA" id="ARBA00038429"/>
    </source>
</evidence>
<dbReference type="SUPFAM" id="SSF49785">
    <property type="entry name" value="Galactose-binding domain-like"/>
    <property type="match status" value="1"/>
</dbReference>
<dbReference type="Gene3D" id="3.20.20.80">
    <property type="entry name" value="Glycosidases"/>
    <property type="match status" value="1"/>
</dbReference>
<dbReference type="Pfam" id="PF17786">
    <property type="entry name" value="Mannosidase_ig"/>
    <property type="match status" value="1"/>
</dbReference>
<evidence type="ECO:0000313" key="17">
    <source>
        <dbReference type="EMBL" id="ACZ43477.1"/>
    </source>
</evidence>
<dbReference type="STRING" id="525904.Tter_2588"/>
<dbReference type="Pfam" id="PF22666">
    <property type="entry name" value="Glyco_hydro_2_N2"/>
    <property type="match status" value="1"/>
</dbReference>
<dbReference type="PANTHER" id="PTHR43730">
    <property type="entry name" value="BETA-MANNOSIDASE"/>
    <property type="match status" value="1"/>
</dbReference>
<evidence type="ECO:0000256" key="3">
    <source>
        <dbReference type="ARBA" id="ARBA00004740"/>
    </source>
</evidence>
<protein>
    <recommendedName>
        <fullName evidence="11">Beta-mannosidase B</fullName>
        <ecNumber evidence="5">3.2.1.25</ecNumber>
    </recommendedName>
    <alternativeName>
        <fullName evidence="12">Mannanase B</fullName>
    </alternativeName>
</protein>
<dbReference type="RefSeq" id="WP_012876508.1">
    <property type="nucleotide sequence ID" value="NC_013526.1"/>
</dbReference>
<organism evidence="17 18">
    <name type="scientific">Thermobaculum terrenum (strain ATCC BAA-798 / CCMEE 7001 / YNP1)</name>
    <dbReference type="NCBI Taxonomy" id="525904"/>
    <lineage>
        <taxon>Bacteria</taxon>
        <taxon>Bacillati</taxon>
        <taxon>Chloroflexota</taxon>
        <taxon>Chloroflexia</taxon>
        <taxon>Candidatus Thermobaculales</taxon>
        <taxon>Candidatus Thermobaculaceae</taxon>
        <taxon>Thermobaculum</taxon>
    </lineage>
</organism>
<feature type="domain" description="Beta-mannosidase-like galactose-binding" evidence="16">
    <location>
        <begin position="10"/>
        <end position="188"/>
    </location>
</feature>
<feature type="domain" description="Glycoside hydrolase family 2 immunoglobulin-like beta-sandwich" evidence="13">
    <location>
        <begin position="198"/>
        <end position="301"/>
    </location>
</feature>
<evidence type="ECO:0000256" key="5">
    <source>
        <dbReference type="ARBA" id="ARBA00012754"/>
    </source>
</evidence>
<dbReference type="Pfam" id="PF00703">
    <property type="entry name" value="Glyco_hydro_2"/>
    <property type="match status" value="1"/>
</dbReference>
<dbReference type="InterPro" id="IPR041447">
    <property type="entry name" value="Mannosidase_ig"/>
</dbReference>
<dbReference type="AlphaFoldDB" id="D1CIA6"/>
<comment type="subcellular location">
    <subcellularLocation>
        <location evidence="2">Secreted</location>
    </subcellularLocation>
</comment>
<evidence type="ECO:0000256" key="2">
    <source>
        <dbReference type="ARBA" id="ARBA00004613"/>
    </source>
</evidence>
<dbReference type="GO" id="GO:0005576">
    <property type="term" value="C:extracellular region"/>
    <property type="evidence" value="ECO:0007669"/>
    <property type="project" value="UniProtKB-SubCell"/>
</dbReference>
<dbReference type="Pfam" id="PF17753">
    <property type="entry name" value="Ig_mannosidase"/>
    <property type="match status" value="1"/>
</dbReference>
<dbReference type="SUPFAM" id="SSF49303">
    <property type="entry name" value="beta-Galactosidase/glucuronidase domain"/>
    <property type="match status" value="2"/>
</dbReference>
<dbReference type="PANTHER" id="PTHR43730:SF1">
    <property type="entry name" value="BETA-MANNOSIDASE"/>
    <property type="match status" value="1"/>
</dbReference>
<dbReference type="OrthoDB" id="9758603at2"/>
<keyword evidence="18" id="KW-1185">Reference proteome</keyword>
<dbReference type="InterPro" id="IPR054593">
    <property type="entry name" value="Beta-mannosidase-like_N2"/>
</dbReference>
<keyword evidence="6" id="KW-0964">Secreted</keyword>
<proteinExistence type="inferred from homology"/>
<feature type="domain" description="Mannosidase Ig/CBM-like" evidence="15">
    <location>
        <begin position="665"/>
        <end position="747"/>
    </location>
</feature>
<dbReference type="FunFam" id="3.20.20.80:FF:000050">
    <property type="entry name" value="Beta-mannosidase B"/>
    <property type="match status" value="1"/>
</dbReference>
<evidence type="ECO:0000256" key="4">
    <source>
        <dbReference type="ARBA" id="ARBA00011738"/>
    </source>
</evidence>
<name>D1CIA6_THET1</name>